<evidence type="ECO:0000256" key="1">
    <source>
        <dbReference type="SAM" id="Coils"/>
    </source>
</evidence>
<name>A0ABR8TN83_9PSED</name>
<dbReference type="GO" id="GO:0003677">
    <property type="term" value="F:DNA binding"/>
    <property type="evidence" value="ECO:0007669"/>
    <property type="project" value="UniProtKB-KW"/>
</dbReference>
<keyword evidence="1" id="KW-0175">Coiled coil</keyword>
<organism evidence="4 5">
    <name type="scientific">Serpens gallinarum</name>
    <dbReference type="NCBI Taxonomy" id="2763075"/>
    <lineage>
        <taxon>Bacteria</taxon>
        <taxon>Pseudomonadati</taxon>
        <taxon>Pseudomonadota</taxon>
        <taxon>Gammaproteobacteria</taxon>
        <taxon>Pseudomonadales</taxon>
        <taxon>Pseudomonadaceae</taxon>
        <taxon>Pseudomonas</taxon>
    </lineage>
</organism>
<feature type="domain" description="KfrA N-terminal DNA-binding" evidence="3">
    <location>
        <begin position="8"/>
        <end position="118"/>
    </location>
</feature>
<dbReference type="Proteomes" id="UP000611945">
    <property type="component" value="Unassembled WGS sequence"/>
</dbReference>
<comment type="caution">
    <text evidence="4">The sequence shown here is derived from an EMBL/GenBank/DDBJ whole genome shotgun (WGS) entry which is preliminary data.</text>
</comment>
<protein>
    <submittedName>
        <fullName evidence="4">DNA-binding protein</fullName>
    </submittedName>
</protein>
<keyword evidence="4" id="KW-0238">DNA-binding</keyword>
<reference evidence="4 5" key="1">
    <citation type="submission" date="2020-08" db="EMBL/GenBank/DDBJ databases">
        <title>A Genomic Blueprint of the Chicken Gut Microbiome.</title>
        <authorList>
            <person name="Gilroy R."/>
            <person name="Ravi A."/>
            <person name="Getino M."/>
            <person name="Pursley I."/>
            <person name="Horton D.L."/>
            <person name="Alikhan N.-F."/>
            <person name="Baker D."/>
            <person name="Gharbi K."/>
            <person name="Hall N."/>
            <person name="Watson M."/>
            <person name="Adriaenssens E.M."/>
            <person name="Foster-Nyarko E."/>
            <person name="Jarju S."/>
            <person name="Secka A."/>
            <person name="Antonio M."/>
            <person name="Oren A."/>
            <person name="Chaudhuri R."/>
            <person name="La Ragione R.M."/>
            <person name="Hildebrand F."/>
            <person name="Pallen M.J."/>
        </authorList>
    </citation>
    <scope>NUCLEOTIDE SEQUENCE [LARGE SCALE GENOMIC DNA]</scope>
    <source>
        <strain evidence="4 5">Sa2CUA2</strain>
    </source>
</reference>
<feature type="coiled-coil region" evidence="1">
    <location>
        <begin position="65"/>
        <end position="132"/>
    </location>
</feature>
<evidence type="ECO:0000259" key="3">
    <source>
        <dbReference type="Pfam" id="PF11740"/>
    </source>
</evidence>
<evidence type="ECO:0000313" key="5">
    <source>
        <dbReference type="Proteomes" id="UP000611945"/>
    </source>
</evidence>
<evidence type="ECO:0000256" key="2">
    <source>
        <dbReference type="SAM" id="MobiDB-lite"/>
    </source>
</evidence>
<gene>
    <name evidence="4" type="ORF">H9642_08495</name>
</gene>
<dbReference type="RefSeq" id="WP_251835997.1">
    <property type="nucleotide sequence ID" value="NZ_JACSQG010000003.1"/>
</dbReference>
<dbReference type="InterPro" id="IPR021104">
    <property type="entry name" value="KfrA_DNA-bd_N"/>
</dbReference>
<proteinExistence type="predicted"/>
<evidence type="ECO:0000313" key="4">
    <source>
        <dbReference type="EMBL" id="MBD7977229.1"/>
    </source>
</evidence>
<feature type="region of interest" description="Disordered" evidence="2">
    <location>
        <begin position="179"/>
        <end position="199"/>
    </location>
</feature>
<keyword evidence="5" id="KW-1185">Reference proteome</keyword>
<sequence length="378" mass="43163">MARGGINKANVQRARQALLDRGEHPSIDAIRVELGNTGSKTTIHRYLKELDNQPATALRTDQPLNEQLAGLVNQLAEQLAEQAQETVSDERAELARDRLAWQQRLQEAEQRIQQLGAECEALTAQLQAEQLAHQHTREEFQRLQVDNARALQACQDLQTRVLERDEHIRSLEEKHQHARDALQHYREASKEQREQEERRHAAEVQHLQMEMRQLQQTLIVKQDELTRLNRDNERLTSESGQLRRENHARQDALQRQTTEMAELKEQLTQALTGNQVLQARLEAQEVETQRLDSRYAEQQQAMATAQAMLHDERLEFYQRHAAQRQRLQTLSALLSRASQALSKDKVGAPGALAVGDGALLGWLSEAQSLLAEDTSSEP</sequence>
<dbReference type="Pfam" id="PF11740">
    <property type="entry name" value="KfrA_N"/>
    <property type="match status" value="1"/>
</dbReference>
<dbReference type="EMBL" id="JACSQG010000003">
    <property type="protein sequence ID" value="MBD7977229.1"/>
    <property type="molecule type" value="Genomic_DNA"/>
</dbReference>
<accession>A0ABR8TN83</accession>